<evidence type="ECO:0000256" key="1">
    <source>
        <dbReference type="SAM" id="SignalP"/>
    </source>
</evidence>
<proteinExistence type="predicted"/>
<reference evidence="2" key="1">
    <citation type="journal article" date="2020" name="Stud. Mycol.">
        <title>101 Dothideomycetes genomes: a test case for predicting lifestyles and emergence of pathogens.</title>
        <authorList>
            <person name="Haridas S."/>
            <person name="Albert R."/>
            <person name="Binder M."/>
            <person name="Bloem J."/>
            <person name="Labutti K."/>
            <person name="Salamov A."/>
            <person name="Andreopoulos B."/>
            <person name="Baker S."/>
            <person name="Barry K."/>
            <person name="Bills G."/>
            <person name="Bluhm B."/>
            <person name="Cannon C."/>
            <person name="Castanera R."/>
            <person name="Culley D."/>
            <person name="Daum C."/>
            <person name="Ezra D."/>
            <person name="Gonzalez J."/>
            <person name="Henrissat B."/>
            <person name="Kuo A."/>
            <person name="Liang C."/>
            <person name="Lipzen A."/>
            <person name="Lutzoni F."/>
            <person name="Magnuson J."/>
            <person name="Mondo S."/>
            <person name="Nolan M."/>
            <person name="Ohm R."/>
            <person name="Pangilinan J."/>
            <person name="Park H.-J."/>
            <person name="Ramirez L."/>
            <person name="Alfaro M."/>
            <person name="Sun H."/>
            <person name="Tritt A."/>
            <person name="Yoshinaga Y."/>
            <person name="Zwiers L.-H."/>
            <person name="Turgeon B."/>
            <person name="Goodwin S."/>
            <person name="Spatafora J."/>
            <person name="Crous P."/>
            <person name="Grigoriev I."/>
        </authorList>
    </citation>
    <scope>NUCLEOTIDE SEQUENCE</scope>
    <source>
        <strain evidence="2">SCOH1-5</strain>
    </source>
</reference>
<protein>
    <recommendedName>
        <fullName evidence="4">Hydrophobin</fullName>
    </recommendedName>
</protein>
<evidence type="ECO:0000313" key="3">
    <source>
        <dbReference type="Proteomes" id="UP000799539"/>
    </source>
</evidence>
<organism evidence="2 3">
    <name type="scientific">Cercospora zeae-maydis SCOH1-5</name>
    <dbReference type="NCBI Taxonomy" id="717836"/>
    <lineage>
        <taxon>Eukaryota</taxon>
        <taxon>Fungi</taxon>
        <taxon>Dikarya</taxon>
        <taxon>Ascomycota</taxon>
        <taxon>Pezizomycotina</taxon>
        <taxon>Dothideomycetes</taxon>
        <taxon>Dothideomycetidae</taxon>
        <taxon>Mycosphaerellales</taxon>
        <taxon>Mycosphaerellaceae</taxon>
        <taxon>Cercospora</taxon>
    </lineage>
</organism>
<keyword evidence="3" id="KW-1185">Reference proteome</keyword>
<evidence type="ECO:0008006" key="4">
    <source>
        <dbReference type="Google" id="ProtNLM"/>
    </source>
</evidence>
<dbReference type="EMBL" id="ML992697">
    <property type="protein sequence ID" value="KAF2208056.1"/>
    <property type="molecule type" value="Genomic_DNA"/>
</dbReference>
<feature type="signal peptide" evidence="1">
    <location>
        <begin position="1"/>
        <end position="18"/>
    </location>
</feature>
<evidence type="ECO:0000313" key="2">
    <source>
        <dbReference type="EMBL" id="KAF2208056.1"/>
    </source>
</evidence>
<sequence length="68" mass="7245">MKLSALFASLAWVSGSYAVFCCLDVGEEANAVTCSDGLSTSCVRLVRVLPSSCYCLCLCLFLLAMNSH</sequence>
<gene>
    <name evidence="2" type="ORF">CERZMDRAFT_91649</name>
</gene>
<name>A0A6A6F2V1_9PEZI</name>
<dbReference type="Proteomes" id="UP000799539">
    <property type="component" value="Unassembled WGS sequence"/>
</dbReference>
<accession>A0A6A6F2V1</accession>
<keyword evidence="1" id="KW-0732">Signal</keyword>
<dbReference type="AlphaFoldDB" id="A0A6A6F2V1"/>
<feature type="chain" id="PRO_5025593310" description="Hydrophobin" evidence="1">
    <location>
        <begin position="19"/>
        <end position="68"/>
    </location>
</feature>